<dbReference type="InterPro" id="IPR024372">
    <property type="entry name" value="Ecm29_N"/>
</dbReference>
<gene>
    <name evidence="7" type="primary">ECM29</name>
    <name evidence="7" type="ORF">LOCC1_G001187</name>
</gene>
<feature type="domain" description="Proteasome component Ecm29 N-terminal" evidence="5">
    <location>
        <begin position="13"/>
        <end position="532"/>
    </location>
</feature>
<dbReference type="GO" id="GO:0043248">
    <property type="term" value="P:proteasome assembly"/>
    <property type="evidence" value="ECO:0007669"/>
    <property type="project" value="InterPro"/>
</dbReference>
<dbReference type="Proteomes" id="UP000443090">
    <property type="component" value="Unassembled WGS sequence"/>
</dbReference>
<feature type="domain" description="Proteasome adapter and scaffold protein ECM29 HEAT-repeat" evidence="6">
    <location>
        <begin position="1302"/>
        <end position="1463"/>
    </location>
</feature>
<name>A0A8H8S6A3_9HELO</name>
<dbReference type="Pfam" id="PF24492">
    <property type="entry name" value="HEAT_ECM29"/>
    <property type="match status" value="1"/>
</dbReference>
<keyword evidence="3" id="KW-0677">Repeat</keyword>
<dbReference type="GO" id="GO:0060090">
    <property type="term" value="F:molecular adaptor activity"/>
    <property type="evidence" value="ECO:0007669"/>
    <property type="project" value="InterPro"/>
</dbReference>
<evidence type="ECO:0000313" key="8">
    <source>
        <dbReference type="Proteomes" id="UP000443090"/>
    </source>
</evidence>
<dbReference type="InterPro" id="IPR011989">
    <property type="entry name" value="ARM-like"/>
</dbReference>
<keyword evidence="8" id="KW-1185">Reference proteome</keyword>
<protein>
    <submittedName>
        <fullName evidence="7">Proteasome component</fullName>
    </submittedName>
</protein>
<dbReference type="PANTHER" id="PTHR23346">
    <property type="entry name" value="TRANSLATIONAL ACTIVATOR GCN1-RELATED"/>
    <property type="match status" value="1"/>
</dbReference>
<dbReference type="Pfam" id="PF23731">
    <property type="entry name" value="ARM_ECM29_C"/>
    <property type="match status" value="1"/>
</dbReference>
<dbReference type="GO" id="GO:0005737">
    <property type="term" value="C:cytoplasm"/>
    <property type="evidence" value="ECO:0007669"/>
    <property type="project" value="UniProtKB-SubCell"/>
</dbReference>
<evidence type="ECO:0000256" key="3">
    <source>
        <dbReference type="ARBA" id="ARBA00022737"/>
    </source>
</evidence>
<dbReference type="OrthoDB" id="16066at2759"/>
<evidence type="ECO:0000259" key="5">
    <source>
        <dbReference type="Pfam" id="PF13001"/>
    </source>
</evidence>
<organism evidence="7 8">
    <name type="scientific">Lachnellula occidentalis</name>
    <dbReference type="NCBI Taxonomy" id="215460"/>
    <lineage>
        <taxon>Eukaryota</taxon>
        <taxon>Fungi</taxon>
        <taxon>Dikarya</taxon>
        <taxon>Ascomycota</taxon>
        <taxon>Pezizomycotina</taxon>
        <taxon>Leotiomycetes</taxon>
        <taxon>Helotiales</taxon>
        <taxon>Lachnaceae</taxon>
        <taxon>Lachnellula</taxon>
    </lineage>
</organism>
<keyword evidence="2" id="KW-0963">Cytoplasm</keyword>
<evidence type="ECO:0000259" key="6">
    <source>
        <dbReference type="Pfam" id="PF24492"/>
    </source>
</evidence>
<dbReference type="InterPro" id="IPR016024">
    <property type="entry name" value="ARM-type_fold"/>
</dbReference>
<evidence type="ECO:0000256" key="1">
    <source>
        <dbReference type="ARBA" id="ARBA00004496"/>
    </source>
</evidence>
<comment type="subcellular location">
    <subcellularLocation>
        <location evidence="1">Cytoplasm</location>
    </subcellularLocation>
</comment>
<dbReference type="SUPFAM" id="SSF48371">
    <property type="entry name" value="ARM repeat"/>
    <property type="match status" value="2"/>
</dbReference>
<evidence type="ECO:0000256" key="4">
    <source>
        <dbReference type="ARBA" id="ARBA00022942"/>
    </source>
</evidence>
<keyword evidence="4 7" id="KW-0647">Proteasome</keyword>
<reference evidence="7 8" key="1">
    <citation type="submission" date="2018-05" db="EMBL/GenBank/DDBJ databases">
        <title>Genome sequencing and assembly of the regulated plant pathogen Lachnellula willkommii and related sister species for the development of diagnostic species identification markers.</title>
        <authorList>
            <person name="Giroux E."/>
            <person name="Bilodeau G."/>
        </authorList>
    </citation>
    <scope>NUCLEOTIDE SEQUENCE [LARGE SCALE GENOMIC DNA]</scope>
    <source>
        <strain evidence="7 8">CBS 160.35</strain>
    </source>
</reference>
<dbReference type="GO" id="GO:0000502">
    <property type="term" value="C:proteasome complex"/>
    <property type="evidence" value="ECO:0007669"/>
    <property type="project" value="UniProtKB-KW"/>
</dbReference>
<evidence type="ECO:0000256" key="2">
    <source>
        <dbReference type="ARBA" id="ARBA00022490"/>
    </source>
</evidence>
<comment type="caution">
    <text evidence="7">The sequence shown here is derived from an EMBL/GenBank/DDBJ whole genome shotgun (WGS) entry which is preliminary data.</text>
</comment>
<dbReference type="GO" id="GO:0005634">
    <property type="term" value="C:nucleus"/>
    <property type="evidence" value="ECO:0007669"/>
    <property type="project" value="TreeGrafter"/>
</dbReference>
<proteinExistence type="predicted"/>
<dbReference type="Pfam" id="PF13001">
    <property type="entry name" value="ECM29_N"/>
    <property type="match status" value="1"/>
</dbReference>
<dbReference type="PANTHER" id="PTHR23346:SF19">
    <property type="entry name" value="PROTEASOME ADAPTER AND SCAFFOLD PROTEIN ECM29"/>
    <property type="match status" value="1"/>
</dbReference>
<dbReference type="EMBL" id="QGMI01000022">
    <property type="protein sequence ID" value="TVY49097.1"/>
    <property type="molecule type" value="Genomic_DNA"/>
</dbReference>
<dbReference type="GO" id="GO:0036503">
    <property type="term" value="P:ERAD pathway"/>
    <property type="evidence" value="ECO:0007669"/>
    <property type="project" value="TreeGrafter"/>
</dbReference>
<sequence length="1851" mass="203767">MSADARELELCGKVEMRIALAQDDKLEGLLKTYLPPLLLKLTSSSVDVRNKVPILTNTHVKIRLAGNQGIVLPVATLLKQYKENPESAMIRHFDLLFIQQSVGKLSSKVRQPNEMLFLGSKSLTVVQEQMDLLPTILHGLAKDAGKQTCATLFNLFLRLLPRLRIPERGSKEDTELRQQLGLDEHVEDAKFVASWFGKLVLFTVVRSTASGVTCPGLTVQEYEFLTLSGKQETWDPTTEEGLNLTQTKIQILAFLASGAFTDDERFLPALFASGDTNSRISSAGDDMLKRSTISLENSETIENLMKIYFTLKPALQTRLLVLLSKSAISTTSPRQIVKIVQQAIQPDDNTNLPAKGLETVKFRNALFNYMNWVSRVGSTSDLGQVAPQLVGFLRSYIEDQGWPIPHDKSQDAAALRALAYETLGSLAKTTPSIVLDNELSLVKWLFRSLTEEGSSETLFVSIEGALSSLLGVFSVQLDSTLKYELRLLLLKYMTLQEGEDGIMRSARFSTVRWANRCLDYNDVVGRWIDILALGGRTDERSDVVEEGKKGLDPYWYRLLNSSATSSDCPIPVWAEMVKVFFTSQSLLENSTVANSMKTGMDVDAVSVFGNFSGSKINAFPSAVSYCRRMLLLGALEKSEVSFNIDADWERQLDVLFRTDKESRKAIKAYVKSVDEDALYTYLTAAFEGMLRNDGNGFGECGKCFVEIASISPSNIVGRLSGRAIELLKAIRSNNVATRFLAAQAFGMLAPHPTASGESIQKLIESLRDDIKPWSSAVGADANRVHGSILSLGHILSRASYYGRLESVDDAIVQDNVSALLDILTSAKDTSTKEAVFNAVGQISAAGVLTATKIDESSTKATGLIDSLAVEAKKGNEKAISALGRLSLVFDEDEESGPLSSILTTLYGLYELKQAEIHFTVGEALSCASACWQSDVLLLNLDVASSYEGRTKRQNTFATVLDKLLKDCKTTKPSLKKASGIWLFSLIQNSGHLSEVQSRLRECQAAFMGLLSARDELVQETASRGLSLVYEQGDKTLREKLVSDLVASFTGTSAQLKVDQETELFEPGALPTGDGNSVTSYKDIISLANEVGDQSLVYKFMSLAANAATWSTRSAFGRFGLSSILSESEIDPKLYPKLFRYRFDPNPNVQRSMNDIWGALVKDSSATINTYFDEILADLLTSIVGKEWRTREASCAAIADLVQGREFDKYEKHLHDIWAVAFKVLDDIKGSVRKAAMSLSMVLTGILVRQTEAGTSSKHAQSMLKEVMPFLLSDQGMQSSAEEVRVFATVTVLKLIKSGGKILLPFIPNLVEELIGLLSTLEAEGIDYVYLRAAHYNLTEEKIDSARSTAVSRSPIFESIERCLDALDEPTMKELVPHLGNAIRTSIGMPSKIGCSGVLVSLATRHSFVFRPHADSFLKLLEKAVQDRNNAVSAGYARSAGYLARLASDDSLLRLVGFSKNLYFDAEDETRRQVSADIIYAISKFATDRFNALASEFLPFVFFAKHDSNEHTKEQFEKTWSENVGGSRAVLLYTKEINDLAVGRLESTKWTIKHTAALTIADVVTSSGSDISGSNAAAIWPALEKALALKTFDGKENVLEAFVKFTKAGKSLWEQEPSIAAQMKKIAIREAKRNNEAYRPYAIASLGEYAEARTDIDMFEEVYKIIAPMLEEATNDDKMDTTDDSKTGDKTEETLVTNGISAVFRAVNIKYLDPSPLTHLPDLLQLSKTVISSTRSTAGTRTALYERSKALFDGLRRRTHSQGSNRYELALGFLELLEVAGGSGPETMRLKRGEAAEMIVQAFISGVFGTFKEGRDTCKETMKAMVVEGRRIERAPGVKAVLDKVLKAFEEE</sequence>
<dbReference type="Gene3D" id="1.25.10.10">
    <property type="entry name" value="Leucine-rich Repeat Variant"/>
    <property type="match status" value="3"/>
</dbReference>
<evidence type="ECO:0000313" key="7">
    <source>
        <dbReference type="EMBL" id="TVY49097.1"/>
    </source>
</evidence>
<dbReference type="InterPro" id="IPR055443">
    <property type="entry name" value="HEAT_ECM29"/>
</dbReference>
<accession>A0A8H8S6A3</accession>